<evidence type="ECO:0000256" key="2">
    <source>
        <dbReference type="SAM" id="MobiDB-lite"/>
    </source>
</evidence>
<dbReference type="Proteomes" id="UP001159641">
    <property type="component" value="Unassembled WGS sequence"/>
</dbReference>
<proteinExistence type="predicted"/>
<evidence type="ECO:0000313" key="4">
    <source>
        <dbReference type="Proteomes" id="UP001159641"/>
    </source>
</evidence>
<comment type="caution">
    <text evidence="3">The sequence shown here is derived from an EMBL/GenBank/DDBJ whole genome shotgun (WGS) entry which is preliminary data.</text>
</comment>
<evidence type="ECO:0000313" key="3">
    <source>
        <dbReference type="EMBL" id="KAJ8798517.1"/>
    </source>
</evidence>
<reference evidence="3 4" key="1">
    <citation type="submission" date="2022-11" db="EMBL/GenBank/DDBJ databases">
        <title>Whole genome sequence of Eschrichtius robustus ER-17-0199.</title>
        <authorList>
            <person name="Bruniche-Olsen A."/>
            <person name="Black A.N."/>
            <person name="Fields C.J."/>
            <person name="Walden K."/>
            <person name="Dewoody J.A."/>
        </authorList>
    </citation>
    <scope>NUCLEOTIDE SEQUENCE [LARGE SCALE GENOMIC DNA]</scope>
    <source>
        <strain evidence="3">ER-17-0199</strain>
        <tissue evidence="3">Blubber</tissue>
    </source>
</reference>
<protein>
    <submittedName>
        <fullName evidence="3">Uncharacterized protein</fullName>
    </submittedName>
</protein>
<dbReference type="AlphaFoldDB" id="A0AB34I594"/>
<name>A0AB34I594_ESCRO</name>
<feature type="coiled-coil region" evidence="1">
    <location>
        <begin position="107"/>
        <end position="141"/>
    </location>
</feature>
<keyword evidence="4" id="KW-1185">Reference proteome</keyword>
<feature type="region of interest" description="Disordered" evidence="2">
    <location>
        <begin position="155"/>
        <end position="183"/>
    </location>
</feature>
<accession>A0AB34I594</accession>
<dbReference type="EMBL" id="JAIQCJ010000047">
    <property type="protein sequence ID" value="KAJ8798517.1"/>
    <property type="molecule type" value="Genomic_DNA"/>
</dbReference>
<sequence length="183" mass="20326">MEHALREKAKAFWAMRRSYEAIAKHNQSGFHGTHGTVQTPTPSKALIQPPCAPQLHLLPSLACAVCLAGLVQDAVEAAWLEGRIRQEFDKLREFLRVEEQAILDAMAEEARQKQLLAEEKMKRLAEDTEALAHEIERLQMEMKEDDVSFLMVRSSTSRVSDGPDVQGPAGSLRPAALADPAFP</sequence>
<organism evidence="3 4">
    <name type="scientific">Eschrichtius robustus</name>
    <name type="common">California gray whale</name>
    <name type="synonym">Eschrichtius gibbosus</name>
    <dbReference type="NCBI Taxonomy" id="9764"/>
    <lineage>
        <taxon>Eukaryota</taxon>
        <taxon>Metazoa</taxon>
        <taxon>Chordata</taxon>
        <taxon>Craniata</taxon>
        <taxon>Vertebrata</taxon>
        <taxon>Euteleostomi</taxon>
        <taxon>Mammalia</taxon>
        <taxon>Eutheria</taxon>
        <taxon>Laurasiatheria</taxon>
        <taxon>Artiodactyla</taxon>
        <taxon>Whippomorpha</taxon>
        <taxon>Cetacea</taxon>
        <taxon>Mysticeti</taxon>
        <taxon>Eschrichtiidae</taxon>
        <taxon>Eschrichtius</taxon>
    </lineage>
</organism>
<gene>
    <name evidence="3" type="ORF">J1605_016662</name>
</gene>
<keyword evidence="1" id="KW-0175">Coiled coil</keyword>
<evidence type="ECO:0000256" key="1">
    <source>
        <dbReference type="SAM" id="Coils"/>
    </source>
</evidence>